<evidence type="ECO:0000313" key="4">
    <source>
        <dbReference type="Proteomes" id="UP000738431"/>
    </source>
</evidence>
<dbReference type="InterPro" id="IPR000120">
    <property type="entry name" value="Amidase"/>
</dbReference>
<dbReference type="RefSeq" id="WP_221033037.1">
    <property type="nucleotide sequence ID" value="NZ_CP139781.1"/>
</dbReference>
<dbReference type="InterPro" id="IPR036928">
    <property type="entry name" value="AS_sf"/>
</dbReference>
<organism evidence="3 4">
    <name type="scientific">Actomonas aquatica</name>
    <dbReference type="NCBI Taxonomy" id="2866162"/>
    <lineage>
        <taxon>Bacteria</taxon>
        <taxon>Pseudomonadati</taxon>
        <taxon>Verrucomicrobiota</taxon>
        <taxon>Opitutia</taxon>
        <taxon>Opitutales</taxon>
        <taxon>Opitutaceae</taxon>
        <taxon>Actomonas</taxon>
    </lineage>
</organism>
<name>A0ABZ1C4C9_9BACT</name>
<evidence type="ECO:0000259" key="2">
    <source>
        <dbReference type="Pfam" id="PF01425"/>
    </source>
</evidence>
<dbReference type="PANTHER" id="PTHR11895">
    <property type="entry name" value="TRANSAMIDASE"/>
    <property type="match status" value="1"/>
</dbReference>
<feature type="domain" description="Amidase" evidence="2">
    <location>
        <begin position="26"/>
        <end position="468"/>
    </location>
</feature>
<accession>A0ABZ1C4C9</accession>
<dbReference type="PIRSF" id="PIRSF001221">
    <property type="entry name" value="Amidase_fungi"/>
    <property type="match status" value="1"/>
</dbReference>
<dbReference type="Proteomes" id="UP000738431">
    <property type="component" value="Chromosome"/>
</dbReference>
<keyword evidence="4" id="KW-1185">Reference proteome</keyword>
<sequence>MNSDLAYLSAVELAAAIRTKALSPVEVVRFFLTRIEAENPRINAFVRVLPEHALARAAAAEAAVMRGENIGPLHGVPVAIKDLFDFKAGVPNTFGCRVFAEFVPEESATYVQRLEAAGAIVIGKTNTPEFGHKGTTDNLLFGPTSTPFAPGRNAGGSSGGSAAALAAGLVPLAQGSDAGGSIRIPAAWCGVYGYKASFGRVAAAYRPNAFLAHTPFVHAGPMARSVKDAALMLNVMGRSHPRDPLCLPDGGEDFLAAASSKVRGLRVAFSPDLDVFPVESGVGRVVEAALDGFRAAGASVERVKLGIKRPQSEWSALWNRQMAVLYAAMAEDFHEAGIDLVHDHRNQVPVEVIDLIETGRRMSALSSKLDDRLRTEFADALQDVLDDYDALVTPTLACQPVENTTDGRTLGPTRVGGEAVDPGIGWCLTYPINWSGNPAASIPAGLDDDGLPVGLQLVGRRHGDATVLALSQAFEVAHPWHEIYSRAATGSIRDC</sequence>
<dbReference type="Pfam" id="PF01425">
    <property type="entry name" value="Amidase"/>
    <property type="match status" value="1"/>
</dbReference>
<dbReference type="PANTHER" id="PTHR11895:SF7">
    <property type="entry name" value="GLUTAMYL-TRNA(GLN) AMIDOTRANSFERASE SUBUNIT A, MITOCHONDRIAL"/>
    <property type="match status" value="1"/>
</dbReference>
<dbReference type="SUPFAM" id="SSF75304">
    <property type="entry name" value="Amidase signature (AS) enzymes"/>
    <property type="match status" value="1"/>
</dbReference>
<proteinExistence type="inferred from homology"/>
<dbReference type="InterPro" id="IPR023631">
    <property type="entry name" value="Amidase_dom"/>
</dbReference>
<reference evidence="3 4" key="2">
    <citation type="submission" date="2023-12" db="EMBL/GenBank/DDBJ databases">
        <title>Description of an unclassified Opitutus bacterium of Verrucomicrobiota.</title>
        <authorList>
            <person name="Zhang D.-F."/>
        </authorList>
    </citation>
    <scope>NUCLEOTIDE SEQUENCE [LARGE SCALE GENOMIC DNA]</scope>
    <source>
        <strain evidence="3 4">WL0086</strain>
    </source>
</reference>
<dbReference type="EMBL" id="CP139781">
    <property type="protein sequence ID" value="WRQ86577.1"/>
    <property type="molecule type" value="Genomic_DNA"/>
</dbReference>
<comment type="similarity">
    <text evidence="1">Belongs to the amidase family.</text>
</comment>
<dbReference type="PROSITE" id="PS00571">
    <property type="entry name" value="AMIDASES"/>
    <property type="match status" value="1"/>
</dbReference>
<protein>
    <submittedName>
        <fullName evidence="3">Amidase</fullName>
    </submittedName>
</protein>
<dbReference type="InterPro" id="IPR020556">
    <property type="entry name" value="Amidase_CS"/>
</dbReference>
<evidence type="ECO:0000313" key="3">
    <source>
        <dbReference type="EMBL" id="WRQ86577.1"/>
    </source>
</evidence>
<gene>
    <name evidence="3" type="ORF">K1X11_017330</name>
</gene>
<evidence type="ECO:0000256" key="1">
    <source>
        <dbReference type="ARBA" id="ARBA00009199"/>
    </source>
</evidence>
<dbReference type="Gene3D" id="3.90.1300.10">
    <property type="entry name" value="Amidase signature (AS) domain"/>
    <property type="match status" value="1"/>
</dbReference>
<reference evidence="3 4" key="1">
    <citation type="submission" date="2021-08" db="EMBL/GenBank/DDBJ databases">
        <authorList>
            <person name="Zhang D."/>
            <person name="Zhang A."/>
            <person name="Wang L."/>
        </authorList>
    </citation>
    <scope>NUCLEOTIDE SEQUENCE [LARGE SCALE GENOMIC DNA]</scope>
    <source>
        <strain evidence="3 4">WL0086</strain>
    </source>
</reference>